<feature type="transmembrane region" description="Helical" evidence="1">
    <location>
        <begin position="43"/>
        <end position="60"/>
    </location>
</feature>
<comment type="caution">
    <text evidence="2">The sequence shown here is derived from an EMBL/GenBank/DDBJ whole genome shotgun (WGS) entry which is preliminary data.</text>
</comment>
<accession>A0A4U3A1X2</accession>
<feature type="non-terminal residue" evidence="2">
    <location>
        <position position="67"/>
    </location>
</feature>
<protein>
    <submittedName>
        <fullName evidence="2">Uncharacterized protein</fullName>
    </submittedName>
</protein>
<dbReference type="Proteomes" id="UP000305222">
    <property type="component" value="Unassembled WGS sequence"/>
</dbReference>
<organism evidence="2 3">
    <name type="scientific">Bacillus wiedmannii</name>
    <dbReference type="NCBI Taxonomy" id="1890302"/>
    <lineage>
        <taxon>Bacteria</taxon>
        <taxon>Bacillati</taxon>
        <taxon>Bacillota</taxon>
        <taxon>Bacilli</taxon>
        <taxon>Bacillales</taxon>
        <taxon>Bacillaceae</taxon>
        <taxon>Bacillus</taxon>
        <taxon>Bacillus cereus group</taxon>
    </lineage>
</organism>
<keyword evidence="1" id="KW-1133">Transmembrane helix</keyword>
<feature type="non-terminal residue" evidence="2">
    <location>
        <position position="1"/>
    </location>
</feature>
<keyword evidence="1" id="KW-0812">Transmembrane</keyword>
<evidence type="ECO:0000313" key="2">
    <source>
        <dbReference type="EMBL" id="TKI81062.1"/>
    </source>
</evidence>
<keyword evidence="1" id="KW-0472">Membrane</keyword>
<name>A0A4U3A1X2_9BACI</name>
<dbReference type="AlphaFoldDB" id="A0A4U3A1X2"/>
<evidence type="ECO:0000256" key="1">
    <source>
        <dbReference type="SAM" id="Phobius"/>
    </source>
</evidence>
<sequence length="67" mass="7349">TSRSNNKLCNIAFDNHFNHNYNGYRIAVNPNTLRGGFIMFKKIIVSSMALTMLGGAATMLETPTAQA</sequence>
<evidence type="ECO:0000313" key="3">
    <source>
        <dbReference type="Proteomes" id="UP000305222"/>
    </source>
</evidence>
<proteinExistence type="predicted"/>
<reference evidence="2 3" key="1">
    <citation type="journal article" date="2019" name="Environ. Microbiol.">
        <title>An active ?-lactamase is a part of an orchestrated cell wall stress resistance network of Bacillus subtilis and related rhizosphere species.</title>
        <authorList>
            <person name="Bucher T."/>
            <person name="Keren-Paz A."/>
            <person name="Hausser J."/>
            <person name="Olender T."/>
            <person name="Cytryn E."/>
            <person name="Kolodkin-Gal I."/>
        </authorList>
    </citation>
    <scope>NUCLEOTIDE SEQUENCE [LARGE SCALE GENOMIC DNA]</scope>
    <source>
        <strain evidence="2 3">I5</strain>
    </source>
</reference>
<dbReference type="EMBL" id="SZON01003255">
    <property type="protein sequence ID" value="TKI81062.1"/>
    <property type="molecule type" value="Genomic_DNA"/>
</dbReference>
<gene>
    <name evidence="2" type="ORF">FC699_34280</name>
</gene>